<feature type="region of interest" description="Disordered" evidence="1">
    <location>
        <begin position="786"/>
        <end position="863"/>
    </location>
</feature>
<feature type="compositionally biased region" description="Low complexity" evidence="1">
    <location>
        <begin position="790"/>
        <end position="817"/>
    </location>
</feature>
<feature type="compositionally biased region" description="Polar residues" evidence="1">
    <location>
        <begin position="67"/>
        <end position="83"/>
    </location>
</feature>
<dbReference type="Proteomes" id="UP001629113">
    <property type="component" value="Unassembled WGS sequence"/>
</dbReference>
<feature type="compositionally biased region" description="Basic and acidic residues" evidence="1">
    <location>
        <begin position="847"/>
        <end position="863"/>
    </location>
</feature>
<dbReference type="PANTHER" id="PTHR39601:SF2">
    <property type="entry name" value="CHORIOGENIN HMINOR"/>
    <property type="match status" value="1"/>
</dbReference>
<feature type="compositionally biased region" description="Basic and acidic residues" evidence="1">
    <location>
        <begin position="825"/>
        <end position="835"/>
    </location>
</feature>
<proteinExistence type="predicted"/>
<feature type="region of interest" description="Disordered" evidence="1">
    <location>
        <begin position="277"/>
        <end position="320"/>
    </location>
</feature>
<protein>
    <recommendedName>
        <fullName evidence="2">DUF8004 domain-containing protein</fullName>
    </recommendedName>
</protein>
<evidence type="ECO:0000313" key="4">
    <source>
        <dbReference type="Proteomes" id="UP001629113"/>
    </source>
</evidence>
<dbReference type="Pfam" id="PF26013">
    <property type="entry name" value="DUF8004"/>
    <property type="match status" value="1"/>
</dbReference>
<dbReference type="EMBL" id="JBFCZG010000002">
    <property type="protein sequence ID" value="KAL3425922.1"/>
    <property type="molecule type" value="Genomic_DNA"/>
</dbReference>
<feature type="compositionally biased region" description="Basic and acidic residues" evidence="1">
    <location>
        <begin position="14"/>
        <end position="29"/>
    </location>
</feature>
<feature type="region of interest" description="Disordered" evidence="1">
    <location>
        <begin position="133"/>
        <end position="202"/>
    </location>
</feature>
<keyword evidence="4" id="KW-1185">Reference proteome</keyword>
<accession>A0ABR4PRD3</accession>
<evidence type="ECO:0000313" key="3">
    <source>
        <dbReference type="EMBL" id="KAL3425922.1"/>
    </source>
</evidence>
<gene>
    <name evidence="3" type="ORF">PVAG01_02713</name>
</gene>
<feature type="compositionally biased region" description="Low complexity" evidence="1">
    <location>
        <begin position="290"/>
        <end position="299"/>
    </location>
</feature>
<dbReference type="InterPro" id="IPR058317">
    <property type="entry name" value="DUF8004"/>
</dbReference>
<dbReference type="PANTHER" id="PTHR39601">
    <property type="entry name" value="CHORIOGENIN HMINOR"/>
    <property type="match status" value="1"/>
</dbReference>
<evidence type="ECO:0000259" key="2">
    <source>
        <dbReference type="Pfam" id="PF26013"/>
    </source>
</evidence>
<feature type="region of interest" description="Disordered" evidence="1">
    <location>
        <begin position="727"/>
        <end position="746"/>
    </location>
</feature>
<evidence type="ECO:0000256" key="1">
    <source>
        <dbReference type="SAM" id="MobiDB-lite"/>
    </source>
</evidence>
<organism evidence="3 4">
    <name type="scientific">Phlyctema vagabunda</name>
    <dbReference type="NCBI Taxonomy" id="108571"/>
    <lineage>
        <taxon>Eukaryota</taxon>
        <taxon>Fungi</taxon>
        <taxon>Dikarya</taxon>
        <taxon>Ascomycota</taxon>
        <taxon>Pezizomycotina</taxon>
        <taxon>Leotiomycetes</taxon>
        <taxon>Helotiales</taxon>
        <taxon>Dermateaceae</taxon>
        <taxon>Phlyctema</taxon>
    </lineage>
</organism>
<feature type="region of interest" description="Disordered" evidence="1">
    <location>
        <begin position="65"/>
        <end position="84"/>
    </location>
</feature>
<comment type="caution">
    <text evidence="3">The sequence shown here is derived from an EMBL/GenBank/DDBJ whole genome shotgun (WGS) entry which is preliminary data.</text>
</comment>
<sequence>MSGRSAIVRKKKTQTKDIKGLEQTNSRDDAITIRAQGPPPQHNLISEFPMPSAEGRAQTFEQGIPYRSNNNHFSSARSVASTGSDEKHRIYDGLAYARVQKPQVPVLDVSGIEKSSFRNLMDKQSDGIRRGLAKKFGKKKKDEEDARPPTSATIRADTHELDTGVYEHPVPIPNIRSRQPPQEEPEYLRAGPPQTSLPPVPQGPQMKRWIGSGRAPQPWNKLRKDPELWDPNGDTLVYFGHETAQPRQPPSFRLSSHILEGTESRFLVTLLREGATDDMNGFSMPPSPVSSPGMRPGMPAGRQQRGMPVPTPPMSERSSSTLDGQISYEIYFPSPPHLSKADVTRHQITTRNLFALLYGASLVGTNLFQALSDLHERLESWMPSDTDNASQLIEYVVSRGIDDVRNDPSTAASLLAWSETKGVRWEEGWRESYVHCTGMYSKLERVPEYRFITPISRALLERASLEIQVRIQSGEERFLDFDFGDMWPMMSSQPPPARASFERLRKFFCQHYEASYGSWPPANLLPPHGSEDQWLTRGLAQRLQKDFGALYEYLVNRDVVWDCNEESSGRKWNMIAKNSKSFEADSPDLPLTDILVAFDNRHKYPHIPHPYPLVPESISVKSSSRENLFKANKRTAPKEDKMTERRAALAYTESTNIYILSDFSTNELVDAYVRFEKTDKPAEVDPYAARRGRWVLIYGVLQVLATIAVDTPNMRYNTEIAYHLSPRLRGTPPWKGANQATNESSHENSYCWIAPRMWNREDSPPPPVAPMVAQSTGGRSIASRTHNYMSSRSSAAASESNSDAGSSVRTSHFSSSSKGRRRAPSNKDRDGERENLNYSGYSPGIGRVDEWPIREESQPRSVRVRDTNTPLLIKDFDDYNF</sequence>
<reference evidence="3 4" key="1">
    <citation type="submission" date="2024-06" db="EMBL/GenBank/DDBJ databases">
        <title>Complete genome of Phlyctema vagabunda strain 19-DSS-EL-015.</title>
        <authorList>
            <person name="Fiorenzani C."/>
        </authorList>
    </citation>
    <scope>NUCLEOTIDE SEQUENCE [LARGE SCALE GENOMIC DNA]</scope>
    <source>
        <strain evidence="3 4">19-DSS-EL-015</strain>
    </source>
</reference>
<name>A0ABR4PRD3_9HELO</name>
<feature type="domain" description="DUF8004" evidence="2">
    <location>
        <begin position="390"/>
        <end position="483"/>
    </location>
</feature>
<feature type="region of interest" description="Disordered" evidence="1">
    <location>
        <begin position="1"/>
        <end position="29"/>
    </location>
</feature>